<sequence length="117" mass="13175">MTPKERELTAWIFQDEDTQADLETIIKMIVLSSLLELKDLGAAAARMISLIPENSSKTSISDEVKQLSDIMDKDAKGQIIWKDILEKWEEEKGAAGDELRNLIDEGLKKAETETIIK</sequence>
<evidence type="ECO:0000313" key="2">
    <source>
        <dbReference type="Proteomes" id="UP001147747"/>
    </source>
</evidence>
<protein>
    <submittedName>
        <fullName evidence="1">Uncharacterized protein</fullName>
    </submittedName>
</protein>
<reference evidence="1" key="1">
    <citation type="submission" date="2022-12" db="EMBL/GenBank/DDBJ databases">
        <authorList>
            <person name="Petersen C."/>
        </authorList>
    </citation>
    <scope>NUCLEOTIDE SEQUENCE</scope>
    <source>
        <strain evidence="1">IBT 29677</strain>
    </source>
</reference>
<proteinExistence type="predicted"/>
<accession>A0A9W9W6N0</accession>
<dbReference type="GeneID" id="81367774"/>
<reference evidence="1" key="2">
    <citation type="journal article" date="2023" name="IMA Fungus">
        <title>Comparative genomic study of the Penicillium genus elucidates a diverse pangenome and 15 lateral gene transfer events.</title>
        <authorList>
            <person name="Petersen C."/>
            <person name="Sorensen T."/>
            <person name="Nielsen M.R."/>
            <person name="Sondergaard T.E."/>
            <person name="Sorensen J.L."/>
            <person name="Fitzpatrick D.A."/>
            <person name="Frisvad J.C."/>
            <person name="Nielsen K.L."/>
        </authorList>
    </citation>
    <scope>NUCLEOTIDE SEQUENCE</scope>
    <source>
        <strain evidence="1">IBT 29677</strain>
    </source>
</reference>
<gene>
    <name evidence="1" type="ORF">N7509_004157</name>
</gene>
<dbReference type="RefSeq" id="XP_056491528.1">
    <property type="nucleotide sequence ID" value="XM_056628794.1"/>
</dbReference>
<organism evidence="1 2">
    <name type="scientific">Penicillium cosmopolitanum</name>
    <dbReference type="NCBI Taxonomy" id="1131564"/>
    <lineage>
        <taxon>Eukaryota</taxon>
        <taxon>Fungi</taxon>
        <taxon>Dikarya</taxon>
        <taxon>Ascomycota</taxon>
        <taxon>Pezizomycotina</taxon>
        <taxon>Eurotiomycetes</taxon>
        <taxon>Eurotiomycetidae</taxon>
        <taxon>Eurotiales</taxon>
        <taxon>Aspergillaceae</taxon>
        <taxon>Penicillium</taxon>
    </lineage>
</organism>
<comment type="caution">
    <text evidence="1">The sequence shown here is derived from an EMBL/GenBank/DDBJ whole genome shotgun (WGS) entry which is preliminary data.</text>
</comment>
<keyword evidence="2" id="KW-1185">Reference proteome</keyword>
<dbReference type="OrthoDB" id="10504830at2759"/>
<dbReference type="EMBL" id="JAPZBU010000005">
    <property type="protein sequence ID" value="KAJ5404286.1"/>
    <property type="molecule type" value="Genomic_DNA"/>
</dbReference>
<dbReference type="AlphaFoldDB" id="A0A9W9W6N0"/>
<evidence type="ECO:0000313" key="1">
    <source>
        <dbReference type="EMBL" id="KAJ5404286.1"/>
    </source>
</evidence>
<dbReference type="Proteomes" id="UP001147747">
    <property type="component" value="Unassembled WGS sequence"/>
</dbReference>
<name>A0A9W9W6N0_9EURO</name>